<comment type="similarity">
    <text evidence="1 7">Belongs to the class-II pyridine nucleotide-disulfide oxidoreductase family.</text>
</comment>
<keyword evidence="13" id="KW-1185">Reference proteome</keyword>
<evidence type="ECO:0000256" key="1">
    <source>
        <dbReference type="ARBA" id="ARBA00009333"/>
    </source>
</evidence>
<dbReference type="EMBL" id="AP019774">
    <property type="protein sequence ID" value="BCD69514.1"/>
    <property type="molecule type" value="Genomic_DNA"/>
</dbReference>
<dbReference type="InterPro" id="IPR023753">
    <property type="entry name" value="FAD/NAD-binding_dom"/>
</dbReference>
<dbReference type="SUPFAM" id="SSF51905">
    <property type="entry name" value="FAD/NAD(P)-binding domain"/>
    <property type="match status" value="1"/>
</dbReference>
<evidence type="ECO:0000313" key="13">
    <source>
        <dbReference type="Proteomes" id="UP000509742"/>
    </source>
</evidence>
<evidence type="ECO:0000313" key="12">
    <source>
        <dbReference type="Proteomes" id="UP000317935"/>
    </source>
</evidence>
<gene>
    <name evidence="11" type="primary">trxB_1</name>
    <name evidence="10" type="ORF">NHP190020_03560</name>
    <name evidence="11" type="ORF">SNTW_01590</name>
</gene>
<evidence type="ECO:0000256" key="6">
    <source>
        <dbReference type="ARBA" id="ARBA00023284"/>
    </source>
</evidence>
<keyword evidence="2 7" id="KW-0285">Flavoprotein</keyword>
<dbReference type="Gene3D" id="3.50.50.60">
    <property type="entry name" value="FAD/NAD(P)-binding domain"/>
    <property type="match status" value="2"/>
</dbReference>
<evidence type="ECO:0000256" key="3">
    <source>
        <dbReference type="ARBA" id="ARBA00022827"/>
    </source>
</evidence>
<dbReference type="GO" id="GO:0019430">
    <property type="term" value="P:removal of superoxide radicals"/>
    <property type="evidence" value="ECO:0007669"/>
    <property type="project" value="UniProtKB-UniRule"/>
</dbReference>
<keyword evidence="3 7" id="KW-0274">FAD</keyword>
<proteinExistence type="inferred from homology"/>
<dbReference type="PRINTS" id="PR00469">
    <property type="entry name" value="PNDRDTASEII"/>
</dbReference>
<dbReference type="InterPro" id="IPR008255">
    <property type="entry name" value="Pyr_nucl-diS_OxRdtase_2_AS"/>
</dbReference>
<dbReference type="GO" id="GO:0005737">
    <property type="term" value="C:cytoplasm"/>
    <property type="evidence" value="ECO:0007669"/>
    <property type="project" value="InterPro"/>
</dbReference>
<evidence type="ECO:0000256" key="7">
    <source>
        <dbReference type="RuleBase" id="RU003880"/>
    </source>
</evidence>
<accession>A0A6J4CWQ1</accession>
<comment type="cofactor">
    <cofactor evidence="8">
        <name>FAD</name>
        <dbReference type="ChEBI" id="CHEBI:57692"/>
    </cofactor>
    <text evidence="8">Binds 1 FAD per subunit.</text>
</comment>
<dbReference type="PANTHER" id="PTHR48105">
    <property type="entry name" value="THIOREDOXIN REDUCTASE 1-RELATED-RELATED"/>
    <property type="match status" value="1"/>
</dbReference>
<keyword evidence="8" id="KW-0521">NADP</keyword>
<dbReference type="InterPro" id="IPR050097">
    <property type="entry name" value="Ferredoxin-NADP_redctase_2"/>
</dbReference>
<dbReference type="EC" id="1.8.1.9" evidence="7"/>
<dbReference type="Proteomes" id="UP000317935">
    <property type="component" value="Chromosome"/>
</dbReference>
<dbReference type="AlphaFoldDB" id="A0A6J4CWQ1"/>
<dbReference type="EMBL" id="AP023036">
    <property type="protein sequence ID" value="BCD45317.1"/>
    <property type="molecule type" value="Genomic_DNA"/>
</dbReference>
<organism evidence="11 12">
    <name type="scientific">Helicobacter suis</name>
    <dbReference type="NCBI Taxonomy" id="104628"/>
    <lineage>
        <taxon>Bacteria</taxon>
        <taxon>Pseudomonadati</taxon>
        <taxon>Campylobacterota</taxon>
        <taxon>Epsilonproteobacteria</taxon>
        <taxon>Campylobacterales</taxon>
        <taxon>Helicobacteraceae</taxon>
        <taxon>Helicobacter</taxon>
    </lineage>
</organism>
<protein>
    <recommendedName>
        <fullName evidence="7">Thioredoxin reductase</fullName>
        <ecNumber evidence="7">1.8.1.9</ecNumber>
    </recommendedName>
</protein>
<dbReference type="Pfam" id="PF07992">
    <property type="entry name" value="Pyr_redox_2"/>
    <property type="match status" value="1"/>
</dbReference>
<dbReference type="GeneID" id="56928014"/>
<comment type="catalytic activity">
    <reaction evidence="7">
        <text>[thioredoxin]-dithiol + NADP(+) = [thioredoxin]-disulfide + NADPH + H(+)</text>
        <dbReference type="Rhea" id="RHEA:20345"/>
        <dbReference type="Rhea" id="RHEA-COMP:10698"/>
        <dbReference type="Rhea" id="RHEA-COMP:10700"/>
        <dbReference type="ChEBI" id="CHEBI:15378"/>
        <dbReference type="ChEBI" id="CHEBI:29950"/>
        <dbReference type="ChEBI" id="CHEBI:50058"/>
        <dbReference type="ChEBI" id="CHEBI:57783"/>
        <dbReference type="ChEBI" id="CHEBI:58349"/>
        <dbReference type="EC" id="1.8.1.9"/>
    </reaction>
</comment>
<evidence type="ECO:0000313" key="10">
    <source>
        <dbReference type="EMBL" id="BCD45317.1"/>
    </source>
</evidence>
<evidence type="ECO:0000313" key="11">
    <source>
        <dbReference type="EMBL" id="BCD69514.1"/>
    </source>
</evidence>
<dbReference type="GO" id="GO:0004791">
    <property type="term" value="F:thioredoxin-disulfide reductase (NADPH) activity"/>
    <property type="evidence" value="ECO:0007669"/>
    <property type="project" value="UniProtKB-UniRule"/>
</dbReference>
<sequence>MTNSSNNSSLLDLAIIGGGPAGLSAGLYATRGGVKEVVLFEKGAPGGQITFSSEIENYPGVREVVSGLDFMQPWQEQCFRFGLKQEMTLVTQISFQEDRFVIYTDEGKSIGAKSVILATGGRPKRAGIKGESEFWGNGVSTCATCDGFFYKNKEVAVLGGGDTALEEALYLAKMCSKVYLIHRRDQFRAAPVTVARAKNEPKIEFLTPAVVEEIKGNASGVNAVVFKNTQTGAIQELAVPGIFIFVGYEINNEVLKQENGSMLCACDSYGAVMVDLSMKTNIKGLFAAGDVRTSAAKQVVCAAGDGATAALSAIAYLDSHT</sequence>
<evidence type="ECO:0000256" key="4">
    <source>
        <dbReference type="ARBA" id="ARBA00023002"/>
    </source>
</evidence>
<evidence type="ECO:0000256" key="8">
    <source>
        <dbReference type="RuleBase" id="RU003881"/>
    </source>
</evidence>
<evidence type="ECO:0000259" key="9">
    <source>
        <dbReference type="Pfam" id="PF07992"/>
    </source>
</evidence>
<name>A0A6J4CWQ1_9HELI</name>
<keyword evidence="5" id="KW-1015">Disulfide bond</keyword>
<dbReference type="NCBIfam" id="TIGR01292">
    <property type="entry name" value="TRX_reduct"/>
    <property type="match status" value="1"/>
</dbReference>
<comment type="subunit">
    <text evidence="7">Homodimer.</text>
</comment>
<keyword evidence="4 7" id="KW-0560">Oxidoreductase</keyword>
<dbReference type="Proteomes" id="UP000509742">
    <property type="component" value="Chromosome"/>
</dbReference>
<dbReference type="InterPro" id="IPR036188">
    <property type="entry name" value="FAD/NAD-bd_sf"/>
</dbReference>
<dbReference type="PRINTS" id="PR00368">
    <property type="entry name" value="FADPNR"/>
</dbReference>
<dbReference type="PROSITE" id="PS00573">
    <property type="entry name" value="PYRIDINE_REDOX_2"/>
    <property type="match status" value="1"/>
</dbReference>
<dbReference type="RefSeq" id="WP_006563903.1">
    <property type="nucleotide sequence ID" value="NZ_AP019774.1"/>
</dbReference>
<reference evidence="11 12" key="1">
    <citation type="submission" date="2019-06" db="EMBL/GenBank/DDBJ databases">
        <title>Complete genome sequence of Helicobacter suis SNTW101c.</title>
        <authorList>
            <person name="Rimbara E."/>
            <person name="Suzuki M."/>
            <person name="Matsui H."/>
            <person name="Nakamura M."/>
            <person name="Mori S."/>
            <person name="Shibayama K."/>
        </authorList>
    </citation>
    <scope>NUCLEOTIDE SEQUENCE [LARGE SCALE GENOMIC DNA]</scope>
    <source>
        <strain evidence="11 12">SNTW101c</strain>
    </source>
</reference>
<dbReference type="OrthoDB" id="9806179at2"/>
<keyword evidence="6 7" id="KW-0676">Redox-active center</keyword>
<evidence type="ECO:0000256" key="2">
    <source>
        <dbReference type="ARBA" id="ARBA00022630"/>
    </source>
</evidence>
<reference evidence="10 13" key="2">
    <citation type="submission" date="2020-04" db="EMBL/GenBank/DDBJ databases">
        <title>Genomic analysis of gastric non-Helicobacter pylori Helicobacters isolated in Japan.</title>
        <authorList>
            <person name="Suzuki M."/>
            <person name="Rimbara E."/>
        </authorList>
    </citation>
    <scope>NUCLEOTIDE SEQUENCE [LARGE SCALE GENOMIC DNA]</scope>
    <source>
        <strain evidence="10 13">NHP19-0020</strain>
    </source>
</reference>
<evidence type="ECO:0000256" key="5">
    <source>
        <dbReference type="ARBA" id="ARBA00023157"/>
    </source>
</evidence>
<dbReference type="InterPro" id="IPR005982">
    <property type="entry name" value="Thioredox_Rdtase"/>
</dbReference>
<feature type="domain" description="FAD/NAD(P)-binding" evidence="9">
    <location>
        <begin position="12"/>
        <end position="306"/>
    </location>
</feature>